<accession>A0A2K1KKA3</accession>
<dbReference type="GO" id="GO:0003677">
    <property type="term" value="F:DNA binding"/>
    <property type="evidence" value="ECO:0007669"/>
    <property type="project" value="InterPro"/>
</dbReference>
<comment type="similarity">
    <text evidence="3">Belongs to the archaeal Rpo3/eukaryotic RPB3 RNA polymerase subunit family.</text>
</comment>
<dbReference type="PROSITE" id="PS00446">
    <property type="entry name" value="RNA_POL_D_30KD"/>
    <property type="match status" value="1"/>
</dbReference>
<reference evidence="6 8" key="1">
    <citation type="journal article" date="2008" name="Science">
        <title>The Physcomitrella genome reveals evolutionary insights into the conquest of land by plants.</title>
        <authorList>
            <person name="Rensing S."/>
            <person name="Lang D."/>
            <person name="Zimmer A."/>
            <person name="Terry A."/>
            <person name="Salamov A."/>
            <person name="Shapiro H."/>
            <person name="Nishiyama T."/>
            <person name="Perroud P.-F."/>
            <person name="Lindquist E."/>
            <person name="Kamisugi Y."/>
            <person name="Tanahashi T."/>
            <person name="Sakakibara K."/>
            <person name="Fujita T."/>
            <person name="Oishi K."/>
            <person name="Shin-I T."/>
            <person name="Kuroki Y."/>
            <person name="Toyoda A."/>
            <person name="Suzuki Y."/>
            <person name="Hashimoto A."/>
            <person name="Yamaguchi K."/>
            <person name="Sugano A."/>
            <person name="Kohara Y."/>
            <person name="Fujiyama A."/>
            <person name="Anterola A."/>
            <person name="Aoki S."/>
            <person name="Ashton N."/>
            <person name="Barbazuk W.B."/>
            <person name="Barker E."/>
            <person name="Bennetzen J."/>
            <person name="Bezanilla M."/>
            <person name="Blankenship R."/>
            <person name="Cho S.H."/>
            <person name="Dutcher S."/>
            <person name="Estelle M."/>
            <person name="Fawcett J.A."/>
            <person name="Gundlach H."/>
            <person name="Hanada K."/>
            <person name="Heyl A."/>
            <person name="Hicks K.A."/>
            <person name="Hugh J."/>
            <person name="Lohr M."/>
            <person name="Mayer K."/>
            <person name="Melkozernov A."/>
            <person name="Murata T."/>
            <person name="Nelson D."/>
            <person name="Pils B."/>
            <person name="Prigge M."/>
            <person name="Reiss B."/>
            <person name="Renner T."/>
            <person name="Rombauts S."/>
            <person name="Rushton P."/>
            <person name="Sanderfoot A."/>
            <person name="Schween G."/>
            <person name="Shiu S.-H."/>
            <person name="Stueber K."/>
            <person name="Theodoulou F.L."/>
            <person name="Tu H."/>
            <person name="Van de Peer Y."/>
            <person name="Verrier P.J."/>
            <person name="Waters E."/>
            <person name="Wood A."/>
            <person name="Yang L."/>
            <person name="Cove D."/>
            <person name="Cuming A."/>
            <person name="Hasebe M."/>
            <person name="Lucas S."/>
            <person name="Mishler D.B."/>
            <person name="Reski R."/>
            <person name="Grigoriev I."/>
            <person name="Quatrano R.S."/>
            <person name="Boore J.L."/>
        </authorList>
    </citation>
    <scope>NUCLEOTIDE SEQUENCE [LARGE SCALE GENOMIC DNA]</scope>
    <source>
        <strain evidence="7 8">cv. Gransden 2004</strain>
    </source>
</reference>
<keyword evidence="2" id="KW-0804">Transcription</keyword>
<name>A0A2K1KKA3_PHYPA</name>
<dbReference type="InterPro" id="IPR001514">
    <property type="entry name" value="DNA-dir_RNA_pol_30-40kDasu_CS"/>
</dbReference>
<organism evidence="6">
    <name type="scientific">Physcomitrium patens</name>
    <name type="common">Spreading-leaved earth moss</name>
    <name type="synonym">Physcomitrella patens</name>
    <dbReference type="NCBI Taxonomy" id="3218"/>
    <lineage>
        <taxon>Eukaryota</taxon>
        <taxon>Viridiplantae</taxon>
        <taxon>Streptophyta</taxon>
        <taxon>Embryophyta</taxon>
        <taxon>Bryophyta</taxon>
        <taxon>Bryophytina</taxon>
        <taxon>Bryopsida</taxon>
        <taxon>Funariidae</taxon>
        <taxon>Funariales</taxon>
        <taxon>Funariaceae</taxon>
        <taxon>Physcomitrium</taxon>
    </lineage>
</organism>
<keyword evidence="8" id="KW-1185">Reference proteome</keyword>
<evidence type="ECO:0000313" key="8">
    <source>
        <dbReference type="Proteomes" id="UP000006727"/>
    </source>
</evidence>
<dbReference type="SMART" id="SM00662">
    <property type="entry name" value="RPOLD"/>
    <property type="match status" value="1"/>
</dbReference>
<dbReference type="InterPro" id="IPR036643">
    <property type="entry name" value="RNApol_insert_sf"/>
</dbReference>
<dbReference type="InterPro" id="IPR036603">
    <property type="entry name" value="RBP11-like"/>
</dbReference>
<dbReference type="AlphaFoldDB" id="A0A2K1KKA3"/>
<dbReference type="Gene3D" id="3.30.1360.10">
    <property type="entry name" value="RNA polymerase, RBP11-like subunit"/>
    <property type="match status" value="1"/>
</dbReference>
<dbReference type="Gramene" id="Pp3c5_19460V3.2">
    <property type="protein sequence ID" value="Pp3c5_19460V3.2"/>
    <property type="gene ID" value="Pp3c5_19460"/>
</dbReference>
<dbReference type="EnsemblPlants" id="Pp3c5_19460V3.2">
    <property type="protein sequence ID" value="Pp3c5_19460V3.2"/>
    <property type="gene ID" value="Pp3c5_19460"/>
</dbReference>
<dbReference type="InterPro" id="IPR022842">
    <property type="entry name" value="RNAP_Rpo3/Rpb3/RPAC1"/>
</dbReference>
<dbReference type="InterPro" id="IPR011262">
    <property type="entry name" value="DNA-dir_RNA_pol_insert"/>
</dbReference>
<reference evidence="6 8" key="2">
    <citation type="journal article" date="2018" name="Plant J.">
        <title>The Physcomitrella patens chromosome-scale assembly reveals moss genome structure and evolution.</title>
        <authorList>
            <person name="Lang D."/>
            <person name="Ullrich K.K."/>
            <person name="Murat F."/>
            <person name="Fuchs J."/>
            <person name="Jenkins J."/>
            <person name="Haas F.B."/>
            <person name="Piednoel M."/>
            <person name="Gundlach H."/>
            <person name="Van Bel M."/>
            <person name="Meyberg R."/>
            <person name="Vives C."/>
            <person name="Morata J."/>
            <person name="Symeonidi A."/>
            <person name="Hiss M."/>
            <person name="Muchero W."/>
            <person name="Kamisugi Y."/>
            <person name="Saleh O."/>
            <person name="Blanc G."/>
            <person name="Decker E.L."/>
            <person name="van Gessel N."/>
            <person name="Grimwood J."/>
            <person name="Hayes R.D."/>
            <person name="Graham S.W."/>
            <person name="Gunter L.E."/>
            <person name="McDaniel S.F."/>
            <person name="Hoernstein S.N.W."/>
            <person name="Larsson A."/>
            <person name="Li F.W."/>
            <person name="Perroud P.F."/>
            <person name="Phillips J."/>
            <person name="Ranjan P."/>
            <person name="Rokshar D.S."/>
            <person name="Rothfels C.J."/>
            <person name="Schneider L."/>
            <person name="Shu S."/>
            <person name="Stevenson D.W."/>
            <person name="Thummler F."/>
            <person name="Tillich M."/>
            <person name="Villarreal Aguilar J.C."/>
            <person name="Widiez T."/>
            <person name="Wong G.K."/>
            <person name="Wymore A."/>
            <person name="Zhang Y."/>
            <person name="Zimmer A.D."/>
            <person name="Quatrano R.S."/>
            <person name="Mayer K.F.X."/>
            <person name="Goodstein D."/>
            <person name="Casacuberta J.M."/>
            <person name="Vandepoele K."/>
            <person name="Reski R."/>
            <person name="Cuming A.C."/>
            <person name="Tuskan G.A."/>
            <person name="Maumus F."/>
            <person name="Salse J."/>
            <person name="Schmutz J."/>
            <person name="Rensing S.A."/>
        </authorList>
    </citation>
    <scope>NUCLEOTIDE SEQUENCE [LARGE SCALE GENOMIC DNA]</scope>
    <source>
        <strain evidence="7 8">cv. Gransden 2004</strain>
    </source>
</reference>
<evidence type="ECO:0000256" key="3">
    <source>
        <dbReference type="ARBA" id="ARBA00025804"/>
    </source>
</evidence>
<sequence>MKQQLQKQPEMESEKGENSSGWRQEMDPEMKLAKEEEMEHALAQPDLLPSSACGVSYHRLPTVSIMESMSSRNVLRFKLENTDVSMANSLRRCMMVEVPTLAFDLVEIEMNSSVLTDEFIAHRLGLIPLTSDRAMEMVFPSECDSCPGDRSCQNCTVEFLLSVKATEDRIKDVTQRDLKSSNDAVVPVEIDVDKQGVLEECKMDICIAKLYKGQEITLRALAKKGMGSLHAKWSPVATVTFHHEPEIYINEEKMEALTLAEKQNWVESSLDLPQNQSFPVPATLVKVFKLDPATSKVMVVSPGAYTSQELQRNVEAAGMAELVEIAWRDDSFIFSVESTGAIAPAKICVDAVNILKKKLLALRIAEDGSPLPVDDNERVLQEISFQATDQSRQQAQLESDNFADGFANLEMNEKAPNEPDWD</sequence>
<dbReference type="InParanoid" id="A0A2K1KKA3"/>
<dbReference type="GO" id="GO:0006366">
    <property type="term" value="P:transcription by RNA polymerase II"/>
    <property type="evidence" value="ECO:0000318"/>
    <property type="project" value="GO_Central"/>
</dbReference>
<dbReference type="Pfam" id="PF01000">
    <property type="entry name" value="RNA_pol_A_bac"/>
    <property type="match status" value="1"/>
</dbReference>
<dbReference type="SUPFAM" id="SSF56553">
    <property type="entry name" value="Insert subdomain of RNA polymerase alpha subunit"/>
    <property type="match status" value="1"/>
</dbReference>
<dbReference type="Pfam" id="PF01193">
    <property type="entry name" value="RNA_pol_L"/>
    <property type="match status" value="1"/>
</dbReference>
<keyword evidence="1" id="KW-0240">DNA-directed RNA polymerase</keyword>
<dbReference type="Gramene" id="Pp3c5_19460V3.1">
    <property type="protein sequence ID" value="Pp3c5_19460V3.1"/>
    <property type="gene ID" value="Pp3c5_19460"/>
</dbReference>
<evidence type="ECO:0000256" key="2">
    <source>
        <dbReference type="ARBA" id="ARBA00023163"/>
    </source>
</evidence>
<dbReference type="STRING" id="3218.A0A2K1KKA3"/>
<dbReference type="HAMAP" id="MF_00320">
    <property type="entry name" value="RNApol_arch_Rpo3"/>
    <property type="match status" value="1"/>
</dbReference>
<dbReference type="Gene3D" id="2.170.120.12">
    <property type="entry name" value="DNA-directed RNA polymerase, insert domain"/>
    <property type="match status" value="1"/>
</dbReference>
<dbReference type="NCBIfam" id="NF001988">
    <property type="entry name" value="PRK00783.1"/>
    <property type="match status" value="1"/>
</dbReference>
<dbReference type="EnsemblPlants" id="Pp3c5_19460V3.1">
    <property type="protein sequence ID" value="Pp3c5_19460V3.1"/>
    <property type="gene ID" value="Pp3c5_19460"/>
</dbReference>
<dbReference type="GO" id="GO:0046983">
    <property type="term" value="F:protein dimerization activity"/>
    <property type="evidence" value="ECO:0007669"/>
    <property type="project" value="InterPro"/>
</dbReference>
<evidence type="ECO:0000256" key="1">
    <source>
        <dbReference type="ARBA" id="ARBA00022478"/>
    </source>
</evidence>
<dbReference type="PaxDb" id="3218-PP1S93_68V6.1"/>
<evidence type="ECO:0000259" key="5">
    <source>
        <dbReference type="SMART" id="SM00662"/>
    </source>
</evidence>
<feature type="region of interest" description="Disordered" evidence="4">
    <location>
        <begin position="1"/>
        <end position="31"/>
    </location>
</feature>
<protein>
    <recommendedName>
        <fullName evidence="5">DNA-directed RNA polymerase RpoA/D/Rpb3-type domain-containing protein</fullName>
    </recommendedName>
</protein>
<dbReference type="EMBL" id="ABEU02000005">
    <property type="protein sequence ID" value="PNR54210.1"/>
    <property type="molecule type" value="Genomic_DNA"/>
</dbReference>
<dbReference type="GO" id="GO:0003899">
    <property type="term" value="F:DNA-directed RNA polymerase activity"/>
    <property type="evidence" value="ECO:0007669"/>
    <property type="project" value="InterPro"/>
</dbReference>
<proteinExistence type="inferred from homology"/>
<dbReference type="PANTHER" id="PTHR11800">
    <property type="entry name" value="DNA-DIRECTED RNA POLYMERASE"/>
    <property type="match status" value="1"/>
</dbReference>
<dbReference type="PANTHER" id="PTHR11800:SF2">
    <property type="entry name" value="DNA-DIRECTED RNA POLYMERASE II SUBUNIT RPB3"/>
    <property type="match status" value="1"/>
</dbReference>
<evidence type="ECO:0000313" key="7">
    <source>
        <dbReference type="EnsemblPlants" id="Pp3c5_19460V3.1"/>
    </source>
</evidence>
<dbReference type="InterPro" id="IPR050518">
    <property type="entry name" value="Rpo3/RPB3_RNA_Pol_subunit"/>
</dbReference>
<dbReference type="SUPFAM" id="SSF55257">
    <property type="entry name" value="RBP11-like subunits of RNA polymerase"/>
    <property type="match status" value="1"/>
</dbReference>
<dbReference type="CDD" id="cd07031">
    <property type="entry name" value="RNAP_II_RPB3"/>
    <property type="match status" value="1"/>
</dbReference>
<gene>
    <name evidence="6" type="ORF">PHYPA_007887</name>
</gene>
<dbReference type="Proteomes" id="UP000006727">
    <property type="component" value="Chromosome 5"/>
</dbReference>
<reference evidence="7" key="3">
    <citation type="submission" date="2020-12" db="UniProtKB">
        <authorList>
            <consortium name="EnsemblPlants"/>
        </authorList>
    </citation>
    <scope>IDENTIFICATION</scope>
</reference>
<dbReference type="GO" id="GO:0005665">
    <property type="term" value="C:RNA polymerase II, core complex"/>
    <property type="evidence" value="ECO:0000318"/>
    <property type="project" value="GO_Central"/>
</dbReference>
<dbReference type="InterPro" id="IPR011263">
    <property type="entry name" value="DNA-dir_RNA_pol_RpoA/D/Rpb3"/>
</dbReference>
<evidence type="ECO:0000313" key="6">
    <source>
        <dbReference type="EMBL" id="PNR54210.1"/>
    </source>
</evidence>
<feature type="domain" description="DNA-directed RNA polymerase RpoA/D/Rpb3-type" evidence="5">
    <location>
        <begin position="74"/>
        <end position="365"/>
    </location>
</feature>
<evidence type="ECO:0000256" key="4">
    <source>
        <dbReference type="SAM" id="MobiDB-lite"/>
    </source>
</evidence>